<dbReference type="Proteomes" id="UP000076871">
    <property type="component" value="Unassembled WGS sequence"/>
</dbReference>
<dbReference type="GeneID" id="63818896"/>
<organism evidence="2 3">
    <name type="scientific">Laetiporus sulphureus 93-53</name>
    <dbReference type="NCBI Taxonomy" id="1314785"/>
    <lineage>
        <taxon>Eukaryota</taxon>
        <taxon>Fungi</taxon>
        <taxon>Dikarya</taxon>
        <taxon>Basidiomycota</taxon>
        <taxon>Agaricomycotina</taxon>
        <taxon>Agaricomycetes</taxon>
        <taxon>Polyporales</taxon>
        <taxon>Laetiporus</taxon>
    </lineage>
</organism>
<gene>
    <name evidence="2" type="ORF">LAESUDRAFT_294586</name>
</gene>
<name>A0A165DAJ4_9APHY</name>
<dbReference type="RefSeq" id="XP_040762181.1">
    <property type="nucleotide sequence ID" value="XM_040901865.1"/>
</dbReference>
<dbReference type="InParanoid" id="A0A165DAJ4"/>
<accession>A0A165DAJ4</accession>
<keyword evidence="1" id="KW-0472">Membrane</keyword>
<proteinExistence type="predicted"/>
<dbReference type="AlphaFoldDB" id="A0A165DAJ4"/>
<evidence type="ECO:0000256" key="1">
    <source>
        <dbReference type="SAM" id="Phobius"/>
    </source>
</evidence>
<keyword evidence="3" id="KW-1185">Reference proteome</keyword>
<evidence type="ECO:0000313" key="3">
    <source>
        <dbReference type="Proteomes" id="UP000076871"/>
    </source>
</evidence>
<reference evidence="2 3" key="1">
    <citation type="journal article" date="2016" name="Mol. Biol. Evol.">
        <title>Comparative Genomics of Early-Diverging Mushroom-Forming Fungi Provides Insights into the Origins of Lignocellulose Decay Capabilities.</title>
        <authorList>
            <person name="Nagy L.G."/>
            <person name="Riley R."/>
            <person name="Tritt A."/>
            <person name="Adam C."/>
            <person name="Daum C."/>
            <person name="Floudas D."/>
            <person name="Sun H."/>
            <person name="Yadav J.S."/>
            <person name="Pangilinan J."/>
            <person name="Larsson K.H."/>
            <person name="Matsuura K."/>
            <person name="Barry K."/>
            <person name="Labutti K."/>
            <person name="Kuo R."/>
            <person name="Ohm R.A."/>
            <person name="Bhattacharya S.S."/>
            <person name="Shirouzu T."/>
            <person name="Yoshinaga Y."/>
            <person name="Martin F.M."/>
            <person name="Grigoriev I.V."/>
            <person name="Hibbett D.S."/>
        </authorList>
    </citation>
    <scope>NUCLEOTIDE SEQUENCE [LARGE SCALE GENOMIC DNA]</scope>
    <source>
        <strain evidence="2 3">93-53</strain>
    </source>
</reference>
<protein>
    <submittedName>
        <fullName evidence="2">Uncharacterized protein</fullName>
    </submittedName>
</protein>
<feature type="transmembrane region" description="Helical" evidence="1">
    <location>
        <begin position="101"/>
        <end position="124"/>
    </location>
</feature>
<keyword evidence="1" id="KW-1133">Transmembrane helix</keyword>
<sequence length="162" mass="18688">MAIPVTLKATLRQMRWCCAHRLRHYSIFVWFSRLPCRSVAGSSGPPSRRAPRPHSTHRLLLSAQWPIKHKRTTGTETRKHCYQSAIASSTYRGREGSCSSLLWFPCLLHGFIVICFCPFLILSWRFDVCGTTFHQLCCVDCYIQIWTDHRGYFSPAKLSEGH</sequence>
<keyword evidence="1" id="KW-0812">Transmembrane</keyword>
<evidence type="ECO:0000313" key="2">
    <source>
        <dbReference type="EMBL" id="KZT04441.1"/>
    </source>
</evidence>
<dbReference type="EMBL" id="KV427636">
    <property type="protein sequence ID" value="KZT04441.1"/>
    <property type="molecule type" value="Genomic_DNA"/>
</dbReference>